<accession>A0A916J927</accession>
<keyword evidence="3" id="KW-0012">Acyltransferase</keyword>
<dbReference type="InterPro" id="IPR002656">
    <property type="entry name" value="Acyl_transf_3_dom"/>
</dbReference>
<feature type="transmembrane region" description="Helical" evidence="1">
    <location>
        <begin position="182"/>
        <end position="200"/>
    </location>
</feature>
<keyword evidence="4" id="KW-1185">Reference proteome</keyword>
<protein>
    <submittedName>
        <fullName evidence="3">O-acetyltransferase OatA</fullName>
        <ecNumber evidence="3">2.3.1.-</ecNumber>
    </submittedName>
</protein>
<sequence length="377" mass="44183">MTMDKQGVYFPNLNGIRFIAAFLVIIHHTEQFKSILYFDNYWGKVPFVDIIGKLGVVLFFVLSGFLITYLLLAEEYMFGKISVAKFYIRRMLRIWPLYFLIVILAFFVFPHINLFVLPGHSKDVIYSNLYIKLFLYAIFLPNLVLSFLGVVPYASHTWSIGTEEQFYFIWPVILNYFKKYRIWLMISIISFYVSFSYFLTTHHADIIPFKNIIQAFLVTFNIDCMAIGGIFSILLFENSKILGLLRNNTLFYVVIVITIFLLAKGVYISIFHYEFYSILFGILILNFASNARNKISIENDVFNYLGRISYGLYMYHPIVIVIALFICKSVNFVSNWIIYPVIVSLTVFFSSVSYRYYESFFLRYKSKFSNVISGNRG</sequence>
<dbReference type="AlphaFoldDB" id="A0A916J927"/>
<dbReference type="Proteomes" id="UP000680038">
    <property type="component" value="Unassembled WGS sequence"/>
</dbReference>
<dbReference type="RefSeq" id="WP_215237730.1">
    <property type="nucleotide sequence ID" value="NZ_CAJRAF010000001.1"/>
</dbReference>
<feature type="transmembrane region" description="Helical" evidence="1">
    <location>
        <begin position="94"/>
        <end position="117"/>
    </location>
</feature>
<keyword evidence="1" id="KW-0812">Transmembrane</keyword>
<dbReference type="PANTHER" id="PTHR23028">
    <property type="entry name" value="ACETYLTRANSFERASE"/>
    <property type="match status" value="1"/>
</dbReference>
<gene>
    <name evidence="3" type="primary">oatA_1</name>
    <name evidence="3" type="ORF">DYBT9275_01033</name>
</gene>
<feature type="domain" description="Acyltransferase 3" evidence="2">
    <location>
        <begin position="12"/>
        <end position="354"/>
    </location>
</feature>
<feature type="transmembrane region" description="Helical" evidence="1">
    <location>
        <begin position="212"/>
        <end position="236"/>
    </location>
</feature>
<keyword evidence="3" id="KW-0808">Transferase</keyword>
<dbReference type="EMBL" id="CAJRAF010000001">
    <property type="protein sequence ID" value="CAG4992772.1"/>
    <property type="molecule type" value="Genomic_DNA"/>
</dbReference>
<dbReference type="Pfam" id="PF01757">
    <property type="entry name" value="Acyl_transf_3"/>
    <property type="match status" value="1"/>
</dbReference>
<dbReference type="GO" id="GO:0000271">
    <property type="term" value="P:polysaccharide biosynthetic process"/>
    <property type="evidence" value="ECO:0007669"/>
    <property type="project" value="TreeGrafter"/>
</dbReference>
<feature type="transmembrane region" description="Helical" evidence="1">
    <location>
        <begin position="12"/>
        <end position="30"/>
    </location>
</feature>
<feature type="transmembrane region" description="Helical" evidence="1">
    <location>
        <begin position="50"/>
        <end position="73"/>
    </location>
</feature>
<feature type="transmembrane region" description="Helical" evidence="1">
    <location>
        <begin position="129"/>
        <end position="151"/>
    </location>
</feature>
<proteinExistence type="predicted"/>
<dbReference type="PANTHER" id="PTHR23028:SF53">
    <property type="entry name" value="ACYL_TRANSF_3 DOMAIN-CONTAINING PROTEIN"/>
    <property type="match status" value="1"/>
</dbReference>
<evidence type="ECO:0000313" key="4">
    <source>
        <dbReference type="Proteomes" id="UP000680038"/>
    </source>
</evidence>
<name>A0A916J927_9BACT</name>
<comment type="caution">
    <text evidence="3">The sequence shown here is derived from an EMBL/GenBank/DDBJ whole genome shotgun (WGS) entry which is preliminary data.</text>
</comment>
<feature type="transmembrane region" description="Helical" evidence="1">
    <location>
        <begin position="248"/>
        <end position="267"/>
    </location>
</feature>
<feature type="transmembrane region" description="Helical" evidence="1">
    <location>
        <begin position="273"/>
        <end position="291"/>
    </location>
</feature>
<feature type="transmembrane region" description="Helical" evidence="1">
    <location>
        <begin position="312"/>
        <end position="331"/>
    </location>
</feature>
<dbReference type="EC" id="2.3.1.-" evidence="3"/>
<dbReference type="GO" id="GO:0016020">
    <property type="term" value="C:membrane"/>
    <property type="evidence" value="ECO:0007669"/>
    <property type="project" value="TreeGrafter"/>
</dbReference>
<evidence type="ECO:0000313" key="3">
    <source>
        <dbReference type="EMBL" id="CAG4992772.1"/>
    </source>
</evidence>
<evidence type="ECO:0000256" key="1">
    <source>
        <dbReference type="SAM" id="Phobius"/>
    </source>
</evidence>
<feature type="transmembrane region" description="Helical" evidence="1">
    <location>
        <begin position="337"/>
        <end position="357"/>
    </location>
</feature>
<dbReference type="InterPro" id="IPR050879">
    <property type="entry name" value="Acyltransferase_3"/>
</dbReference>
<keyword evidence="1" id="KW-1133">Transmembrane helix</keyword>
<organism evidence="3 4">
    <name type="scientific">Dyadobacter helix</name>
    <dbReference type="NCBI Taxonomy" id="2822344"/>
    <lineage>
        <taxon>Bacteria</taxon>
        <taxon>Pseudomonadati</taxon>
        <taxon>Bacteroidota</taxon>
        <taxon>Cytophagia</taxon>
        <taxon>Cytophagales</taxon>
        <taxon>Spirosomataceae</taxon>
        <taxon>Dyadobacter</taxon>
    </lineage>
</organism>
<reference evidence="3" key="1">
    <citation type="submission" date="2021-04" db="EMBL/GenBank/DDBJ databases">
        <authorList>
            <person name="Rodrigo-Torres L."/>
            <person name="Arahal R. D."/>
            <person name="Lucena T."/>
        </authorList>
    </citation>
    <scope>NUCLEOTIDE SEQUENCE</scope>
    <source>
        <strain evidence="3">CECT 9275</strain>
    </source>
</reference>
<keyword evidence="1" id="KW-0472">Membrane</keyword>
<evidence type="ECO:0000259" key="2">
    <source>
        <dbReference type="Pfam" id="PF01757"/>
    </source>
</evidence>
<dbReference type="GO" id="GO:0016747">
    <property type="term" value="F:acyltransferase activity, transferring groups other than amino-acyl groups"/>
    <property type="evidence" value="ECO:0007669"/>
    <property type="project" value="InterPro"/>
</dbReference>